<gene>
    <name evidence="2" type="ORF">AM588_10009455</name>
</gene>
<proteinExistence type="predicted"/>
<evidence type="ECO:0000313" key="2">
    <source>
        <dbReference type="EMBL" id="KUF96320.1"/>
    </source>
</evidence>
<dbReference type="AlphaFoldDB" id="A0A0W8DJ68"/>
<comment type="caution">
    <text evidence="2">The sequence shown here is derived from an EMBL/GenBank/DDBJ whole genome shotgun (WGS) entry which is preliminary data.</text>
</comment>
<evidence type="ECO:0000313" key="3">
    <source>
        <dbReference type="Proteomes" id="UP000054636"/>
    </source>
</evidence>
<dbReference type="Proteomes" id="UP000054636">
    <property type="component" value="Unassembled WGS sequence"/>
</dbReference>
<name>A0A0W8DJ68_PHYNI</name>
<evidence type="ECO:0000256" key="1">
    <source>
        <dbReference type="SAM" id="Coils"/>
    </source>
</evidence>
<reference evidence="2 3" key="1">
    <citation type="submission" date="2015-11" db="EMBL/GenBank/DDBJ databases">
        <title>Genomes and virulence difference between two physiological races of Phytophthora nicotianae.</title>
        <authorList>
            <person name="Liu H."/>
            <person name="Ma X."/>
            <person name="Yu H."/>
            <person name="Fang D."/>
            <person name="Li Y."/>
            <person name="Wang X."/>
            <person name="Wang W."/>
            <person name="Dong Y."/>
            <person name="Xiao B."/>
        </authorList>
    </citation>
    <scope>NUCLEOTIDE SEQUENCE [LARGE SCALE GENOMIC DNA]</scope>
    <source>
        <strain evidence="3">race 1</strain>
    </source>
</reference>
<accession>A0A0W8DJ68</accession>
<organism evidence="2 3">
    <name type="scientific">Phytophthora nicotianae</name>
    <name type="common">Potato buckeye rot agent</name>
    <name type="synonym">Phytophthora parasitica</name>
    <dbReference type="NCBI Taxonomy" id="4792"/>
    <lineage>
        <taxon>Eukaryota</taxon>
        <taxon>Sar</taxon>
        <taxon>Stramenopiles</taxon>
        <taxon>Oomycota</taxon>
        <taxon>Peronosporomycetes</taxon>
        <taxon>Peronosporales</taxon>
        <taxon>Peronosporaceae</taxon>
        <taxon>Phytophthora</taxon>
    </lineage>
</organism>
<feature type="coiled-coil region" evidence="1">
    <location>
        <begin position="475"/>
        <end position="502"/>
    </location>
</feature>
<dbReference type="EMBL" id="LNFP01000168">
    <property type="protein sequence ID" value="KUF96320.1"/>
    <property type="molecule type" value="Genomic_DNA"/>
</dbReference>
<keyword evidence="1" id="KW-0175">Coiled coil</keyword>
<protein>
    <submittedName>
        <fullName evidence="2">Uncharacterized protein</fullName>
    </submittedName>
</protein>
<sequence>MQCENERESGGSDDAAAVAQSFQAKQTNASTKRTYQSKINIMKTWLTERYPSTVASDALVVPLPKEAILGFFGHICRPAHVCDRDNVDSKDMPHPPLSASCVWGYRSALVDLYHNKLLEIDKLVDTELRRVLDGYEKVINNLKKRGLMNIREGKHQLKASGYEMLALKLMTIVPEKRGQSWATVQFGWIYFVIMWNLMSRSDSVDTIMLQHIEWTDGCLVIEEQGHKGDQTGAEKFGKHVYANPYEPSQCAILSLAVHLFCCPERLVGGKQQLFIGDDNKNRFGRMLRRVISGLTDDEIDILSCKPTDIGTHRLRKGSSSYALGQVNGPTPVSVYLQMGQSLGKLKDRYIHFGEGADQLCGRMIAGLPFNSERFAVLPPHFPPTVTDQMTSEYWNDLVSGFANYSRGIRSAFPFFLASIVYHEQFLRDTLSPGHPIFKARVFSSNALLNLQRASVVLSLGTSPVCGIKATGIPAHLAVAKEVKDLREEVSKLNNELVLLKQDMNTKLPDNVADKVVADLMQKFVVNGVAPVSLQDLVNLRVDLAAEIHRAIGTIQVPQGIATQPPREVLTSAWQRWEWGDGKLAHAVPKGWEFPAHTRVKQLWNLWFFGNKDSGIRPYKLLSKQHDIKRSHQMRHSRARKVMEYIVQITKPPGALPGEVTDISSLQLAVADKVFGVVFHTLLSQLYCNMPKRPEELTYGTIYNRLCKHLQTQQRELVQQQAN</sequence>